<dbReference type="PANTHER" id="PTHR13281">
    <property type="entry name" value="TRANSMEMBRANE PROTEIN 70, MITOCHONDRIAL"/>
    <property type="match status" value="1"/>
</dbReference>
<sequence length="246" mass="27555">MLALRTALRCNFAAPKLARNTTTSFKIGHFCTSQSVANVAVRNVVTFHIPSQPALLNGQVIQRRQYASNTRKDDTDTEPMQRVYYGSLAPRMKAVKFFSLTTSLAGLAAQPILMEQGMKMGGTGMAVFLCGFAGFFTFVTPFLLHFITKKYVTEIHYNPQTDEYVATTISIILQKIKTKFRPSDVKVPEVPGMFTSFLVNGKPLFVDPALFDDPEHYVRIMGYDKPIDFKLETTNVSNDDSSKIKK</sequence>
<protein>
    <submittedName>
        <fullName evidence="5">Transmembrane protein 70 homolog, mitochondrial</fullName>
    </submittedName>
</protein>
<dbReference type="Pfam" id="PF06979">
    <property type="entry name" value="TMEM70"/>
    <property type="match status" value="1"/>
</dbReference>
<dbReference type="PANTHER" id="PTHR13281:SF0">
    <property type="entry name" value="TRANSMEMBRANE PROTEIN 70, MITOCHONDRIAL"/>
    <property type="match status" value="1"/>
</dbReference>
<dbReference type="InterPro" id="IPR045325">
    <property type="entry name" value="TMEM70/TMEM186/TMEM223"/>
</dbReference>
<dbReference type="InterPro" id="IPR009724">
    <property type="entry name" value="TMEM70"/>
</dbReference>
<feature type="transmembrane region" description="Helical" evidence="2">
    <location>
        <begin position="125"/>
        <end position="147"/>
    </location>
</feature>
<dbReference type="STRING" id="7370.A0A1I8M8U5"/>
<name>A0A1I8M8U5_MUSDO</name>
<evidence type="ECO:0000313" key="4">
    <source>
        <dbReference type="Proteomes" id="UP001652621"/>
    </source>
</evidence>
<organism evidence="3">
    <name type="scientific">Musca domestica</name>
    <name type="common">House fly</name>
    <dbReference type="NCBI Taxonomy" id="7370"/>
    <lineage>
        <taxon>Eukaryota</taxon>
        <taxon>Metazoa</taxon>
        <taxon>Ecdysozoa</taxon>
        <taxon>Arthropoda</taxon>
        <taxon>Hexapoda</taxon>
        <taxon>Insecta</taxon>
        <taxon>Pterygota</taxon>
        <taxon>Neoptera</taxon>
        <taxon>Endopterygota</taxon>
        <taxon>Diptera</taxon>
        <taxon>Brachycera</taxon>
        <taxon>Muscomorpha</taxon>
        <taxon>Muscoidea</taxon>
        <taxon>Muscidae</taxon>
        <taxon>Musca</taxon>
    </lineage>
</organism>
<dbReference type="GeneID" id="101893194"/>
<keyword evidence="4" id="KW-1185">Reference proteome</keyword>
<dbReference type="VEuPathDB" id="VectorBase:MDOA002414"/>
<comment type="similarity">
    <text evidence="1">Belongs to the TMEM70 family.</text>
</comment>
<dbReference type="EnsemblMetazoa" id="MDOA002414-RA">
    <property type="protein sequence ID" value="MDOA002414-PA"/>
    <property type="gene ID" value="MDOA002414"/>
</dbReference>
<keyword evidence="2 5" id="KW-0812">Transmembrane</keyword>
<dbReference type="eggNOG" id="KOG4478">
    <property type="taxonomic scope" value="Eukaryota"/>
</dbReference>
<feature type="transmembrane region" description="Helical" evidence="2">
    <location>
        <begin position="94"/>
        <end position="113"/>
    </location>
</feature>
<evidence type="ECO:0000256" key="2">
    <source>
        <dbReference type="SAM" id="Phobius"/>
    </source>
</evidence>
<dbReference type="OrthoDB" id="156886at2759"/>
<keyword evidence="2" id="KW-1133">Transmembrane helix</keyword>
<dbReference type="KEGG" id="mde:101893194"/>
<dbReference type="GO" id="GO:0033615">
    <property type="term" value="P:mitochondrial proton-transporting ATP synthase complex assembly"/>
    <property type="evidence" value="ECO:0007669"/>
    <property type="project" value="TreeGrafter"/>
</dbReference>
<dbReference type="AlphaFoldDB" id="A0A1I8M8U5"/>
<dbReference type="Proteomes" id="UP001652621">
    <property type="component" value="Unplaced"/>
</dbReference>
<evidence type="ECO:0000256" key="1">
    <source>
        <dbReference type="ARBA" id="ARBA00005280"/>
    </source>
</evidence>
<accession>A0A1I8M8U5</accession>
<dbReference type="VEuPathDB" id="VectorBase:MDOMA2_000646"/>
<proteinExistence type="inferred from homology"/>
<gene>
    <name evidence="3" type="primary">101893194</name>
    <name evidence="5" type="synonym">LOC101893194</name>
</gene>
<dbReference type="GO" id="GO:0031966">
    <property type="term" value="C:mitochondrial membrane"/>
    <property type="evidence" value="ECO:0007669"/>
    <property type="project" value="TreeGrafter"/>
</dbReference>
<keyword evidence="2" id="KW-0472">Membrane</keyword>
<reference evidence="3" key="1">
    <citation type="submission" date="2020-05" db="UniProtKB">
        <authorList>
            <consortium name="EnsemblMetazoa"/>
        </authorList>
    </citation>
    <scope>IDENTIFICATION</scope>
    <source>
        <strain evidence="3">Aabys</strain>
    </source>
</reference>
<evidence type="ECO:0000313" key="5">
    <source>
        <dbReference type="RefSeq" id="XP_005180876.1"/>
    </source>
</evidence>
<reference evidence="5" key="2">
    <citation type="submission" date="2025-04" db="UniProtKB">
        <authorList>
            <consortium name="RefSeq"/>
        </authorList>
    </citation>
    <scope>IDENTIFICATION</scope>
    <source>
        <strain evidence="5">Aabys</strain>
    </source>
</reference>
<dbReference type="RefSeq" id="XP_005180876.1">
    <property type="nucleotide sequence ID" value="XM_005180819.3"/>
</dbReference>
<evidence type="ECO:0000313" key="3">
    <source>
        <dbReference type="EnsemblMetazoa" id="MDOA002414-PA"/>
    </source>
</evidence>